<feature type="domain" description="Multidrug resistance protein MdtA-like beta-barrel" evidence="7">
    <location>
        <begin position="278"/>
        <end position="360"/>
    </location>
</feature>
<dbReference type="Gene3D" id="2.40.50.100">
    <property type="match status" value="1"/>
</dbReference>
<dbReference type="InterPro" id="IPR058627">
    <property type="entry name" value="MdtA-like_C"/>
</dbReference>
<dbReference type="InterPro" id="IPR058625">
    <property type="entry name" value="MdtA-like_BSH"/>
</dbReference>
<dbReference type="Gene3D" id="2.40.420.20">
    <property type="match status" value="1"/>
</dbReference>
<evidence type="ECO:0000259" key="5">
    <source>
        <dbReference type="Pfam" id="PF25876"/>
    </source>
</evidence>
<dbReference type="FunFam" id="2.40.420.20:FF:000001">
    <property type="entry name" value="Efflux RND transporter periplasmic adaptor subunit"/>
    <property type="match status" value="1"/>
</dbReference>
<dbReference type="PANTHER" id="PTHR30158">
    <property type="entry name" value="ACRA/E-RELATED COMPONENT OF DRUG EFFLUX TRANSPORTER"/>
    <property type="match status" value="1"/>
</dbReference>
<evidence type="ECO:0000256" key="4">
    <source>
        <dbReference type="SAM" id="Coils"/>
    </source>
</evidence>
<evidence type="ECO:0000259" key="6">
    <source>
        <dbReference type="Pfam" id="PF25917"/>
    </source>
</evidence>
<dbReference type="NCBIfam" id="TIGR01730">
    <property type="entry name" value="RND_mfp"/>
    <property type="match status" value="1"/>
</dbReference>
<feature type="domain" description="Multidrug resistance protein MdtA-like C-terminal permuted SH3" evidence="8">
    <location>
        <begin position="369"/>
        <end position="429"/>
    </location>
</feature>
<dbReference type="EMBL" id="ACJD01000006">
    <property type="protein sequence ID" value="EEH13679.1"/>
    <property type="molecule type" value="Genomic_DNA"/>
</dbReference>
<dbReference type="Pfam" id="PF25876">
    <property type="entry name" value="HH_MFP_RND"/>
    <property type="match status" value="1"/>
</dbReference>
<evidence type="ECO:0000256" key="3">
    <source>
        <dbReference type="ARBA" id="ARBA00022764"/>
    </source>
</evidence>
<dbReference type="GO" id="GO:0042597">
    <property type="term" value="C:periplasmic space"/>
    <property type="evidence" value="ECO:0007669"/>
    <property type="project" value="UniProtKB-SubCell"/>
</dbReference>
<comment type="subcellular location">
    <subcellularLocation>
        <location evidence="1">Periplasm</location>
    </subcellularLocation>
</comment>
<dbReference type="GO" id="GO:0046677">
    <property type="term" value="P:response to antibiotic"/>
    <property type="evidence" value="ECO:0007669"/>
    <property type="project" value="TreeGrafter"/>
</dbReference>
<dbReference type="AlphaFoldDB" id="C0G9R5"/>
<proteinExistence type="inferred from homology"/>
<protein>
    <submittedName>
        <fullName evidence="9">Efflux transporter, RND family, MFP subunit</fullName>
    </submittedName>
</protein>
<dbReference type="InterPro" id="IPR006143">
    <property type="entry name" value="RND_pump_MFP"/>
</dbReference>
<dbReference type="GO" id="GO:0005886">
    <property type="term" value="C:plasma membrane"/>
    <property type="evidence" value="ECO:0007669"/>
    <property type="project" value="TreeGrafter"/>
</dbReference>
<dbReference type="Gene3D" id="1.10.287.470">
    <property type="entry name" value="Helix hairpin bin"/>
    <property type="match status" value="1"/>
</dbReference>
<evidence type="ECO:0000313" key="10">
    <source>
        <dbReference type="Proteomes" id="UP000003678"/>
    </source>
</evidence>
<dbReference type="Pfam" id="PF25944">
    <property type="entry name" value="Beta-barrel_RND"/>
    <property type="match status" value="1"/>
</dbReference>
<comment type="caution">
    <text evidence="9">The sequence shown here is derived from an EMBL/GenBank/DDBJ whole genome shotgun (WGS) entry which is preliminary data.</text>
</comment>
<gene>
    <name evidence="9" type="ORF">BCETI_6000646</name>
</gene>
<keyword evidence="4" id="KW-0175">Coiled coil</keyword>
<name>C0G9R5_9HYPH</name>
<comment type="similarity">
    <text evidence="2">Belongs to the membrane fusion protein (MFP) (TC 8.A.1) family.</text>
</comment>
<evidence type="ECO:0000259" key="7">
    <source>
        <dbReference type="Pfam" id="PF25944"/>
    </source>
</evidence>
<dbReference type="Proteomes" id="UP000003678">
    <property type="component" value="Unassembled WGS sequence"/>
</dbReference>
<dbReference type="SUPFAM" id="SSF111369">
    <property type="entry name" value="HlyD-like secretion proteins"/>
    <property type="match status" value="1"/>
</dbReference>
<feature type="domain" description="Multidrug resistance protein MdtA-like barrel-sandwich hybrid" evidence="6">
    <location>
        <begin position="133"/>
        <end position="264"/>
    </location>
</feature>
<dbReference type="GO" id="GO:0022857">
    <property type="term" value="F:transmembrane transporter activity"/>
    <property type="evidence" value="ECO:0007669"/>
    <property type="project" value="InterPro"/>
</dbReference>
<evidence type="ECO:0000259" key="8">
    <source>
        <dbReference type="Pfam" id="PF25967"/>
    </source>
</evidence>
<reference evidence="9 10" key="1">
    <citation type="submission" date="2009-03" db="EMBL/GenBank/DDBJ databases">
        <authorList>
            <person name="Setubal J.C."/>
            <person name="Boyle S."/>
            <person name="Crasta O.R."/>
            <person name="Gillespie J.J."/>
            <person name="Kenyon R.W."/>
            <person name="Lu J."/>
            <person name="Mane S."/>
            <person name="Nagrani S."/>
            <person name="Shallom J.M."/>
            <person name="Shallom S."/>
            <person name="Shukla M."/>
            <person name="Snyder E.E."/>
            <person name="Sobral B.W."/>
            <person name="Wattam A.R."/>
            <person name="Will R."/>
            <person name="Williams K."/>
            <person name="Yoo H."/>
            <person name="Bruce D.H."/>
            <person name="Detter C."/>
            <person name="Munk C."/>
            <person name="Brettin T.S."/>
            <person name="Ficht T."/>
        </authorList>
    </citation>
    <scope>NUCLEOTIDE SEQUENCE [LARGE SCALE GENOMIC DNA]</scope>
    <source>
        <strain evidence="9 10">Cudo</strain>
    </source>
</reference>
<feature type="domain" description="Multidrug resistance protein MdtA-like alpha-helical hairpin" evidence="5">
    <location>
        <begin position="173"/>
        <end position="242"/>
    </location>
</feature>
<feature type="coiled-coil region" evidence="4">
    <location>
        <begin position="166"/>
        <end position="238"/>
    </location>
</feature>
<dbReference type="InterPro" id="IPR058626">
    <property type="entry name" value="MdtA-like_b-barrel"/>
</dbReference>
<dbReference type="Pfam" id="PF25917">
    <property type="entry name" value="BSH_RND"/>
    <property type="match status" value="1"/>
</dbReference>
<keyword evidence="3" id="KW-0574">Periplasm</keyword>
<sequence length="455" mass="48816">MVPAFSSELYVTGSPAKIARRLAGPERNITRPVDERVDMHGVLTMVAFWTCRNAWFQHLPFAKRGDENAPSGPRRLRPWFLVLALGLAACSEDKSAPQQAAPLPPIPVGVIKITERPTHPQLSFVGRVEATDSVDLIARVDGFLDKRTFTEGQAVKTGDLLFVLQKDALQAALDAAQANLAKAQADADNLKLQTERARSLYKQKTVSQAMLDDRVAAEKQALAVVQQAQASLEQAQINLGYTDIRAPFSGRIGMANFSVGALVGPSSGPLATIVSQDPIYVTFPVSDKTILDLTEGGRTATDRSNVAVSLTLSNGMTYPQTGAIDFTGIKINPNTDTLMVRAQFPNPNNVLIDGQYVQVTAASKHPVEALLVPQKAIMTDQSGNYVLAVGEDNKVIQRQITQGSTFGSNVVVKSGLAVGDQVVVDGLQRIRPGQKVDPQIVDATTPAQKAMSVGN</sequence>
<evidence type="ECO:0000256" key="2">
    <source>
        <dbReference type="ARBA" id="ARBA00009477"/>
    </source>
</evidence>
<dbReference type="Gene3D" id="2.40.30.170">
    <property type="match status" value="1"/>
</dbReference>
<dbReference type="InterPro" id="IPR058624">
    <property type="entry name" value="MdtA-like_HH"/>
</dbReference>
<evidence type="ECO:0000256" key="1">
    <source>
        <dbReference type="ARBA" id="ARBA00004418"/>
    </source>
</evidence>
<dbReference type="Pfam" id="PF25967">
    <property type="entry name" value="RND-MFP_C"/>
    <property type="match status" value="1"/>
</dbReference>
<dbReference type="PANTHER" id="PTHR30158:SF3">
    <property type="entry name" value="MULTIDRUG EFFLUX PUMP SUBUNIT ACRA-RELATED"/>
    <property type="match status" value="1"/>
</dbReference>
<evidence type="ECO:0000313" key="9">
    <source>
        <dbReference type="EMBL" id="EEH13679.1"/>
    </source>
</evidence>
<organism evidence="9 10">
    <name type="scientific">Brucella ceti str. Cudo</name>
    <dbReference type="NCBI Taxonomy" id="595497"/>
    <lineage>
        <taxon>Bacteria</taxon>
        <taxon>Pseudomonadati</taxon>
        <taxon>Pseudomonadota</taxon>
        <taxon>Alphaproteobacteria</taxon>
        <taxon>Hyphomicrobiales</taxon>
        <taxon>Brucellaceae</taxon>
        <taxon>Brucella/Ochrobactrum group</taxon>
        <taxon>Brucella</taxon>
    </lineage>
</organism>
<accession>C0G9R5</accession>